<keyword evidence="6" id="KW-1185">Reference proteome</keyword>
<feature type="region of interest" description="Disordered" evidence="3">
    <location>
        <begin position="293"/>
        <end position="322"/>
    </location>
</feature>
<dbReference type="OrthoDB" id="10266026at2759"/>
<evidence type="ECO:0000259" key="4">
    <source>
        <dbReference type="PROSITE" id="PS50188"/>
    </source>
</evidence>
<evidence type="ECO:0000256" key="3">
    <source>
        <dbReference type="SAM" id="MobiDB-lite"/>
    </source>
</evidence>
<accession>A0A8J2SXV6</accession>
<organism evidence="5 6">
    <name type="scientific">Pelagomonas calceolata</name>
    <dbReference type="NCBI Taxonomy" id="35677"/>
    <lineage>
        <taxon>Eukaryota</taxon>
        <taxon>Sar</taxon>
        <taxon>Stramenopiles</taxon>
        <taxon>Ochrophyta</taxon>
        <taxon>Pelagophyceae</taxon>
        <taxon>Pelagomonadales</taxon>
        <taxon>Pelagomonadaceae</taxon>
        <taxon>Pelagomonas</taxon>
    </lineage>
</organism>
<sequence>MGPGSRTDGGYQRPTKRARTGGRGRGKGKARGRGKARAGQPRDFVPEVVKIDKASALRLKGKQITGTDAMGGGYRMARASHGTDTGCWYYEVHIDKDKVAAQDAAYRVGFAHKKADLQGPCGMDRYSFGYRNIEGSLVHASHRVDQANEPYKAGDIIGCLINFQSDELEDIESDHPADDSAFPKDPKKPQGNYVRYFRNGRDQGVAFENIPPGAYRAAASVFRTGTFRLNFGPRFKCWPMPPGLAARLPEAERTAKPVCELVPPLDTQRAVHAIAQARAQELLRIEQARAEAEEKKAAEVKAQKDALKNARRNARRGATSGN</sequence>
<name>A0A8J2SXV6_9STRA</name>
<protein>
    <recommendedName>
        <fullName evidence="4">B30.2/SPRY domain-containing protein</fullName>
    </recommendedName>
</protein>
<dbReference type="Gene3D" id="2.60.120.920">
    <property type="match status" value="1"/>
</dbReference>
<dbReference type="PANTHER" id="PTHR10598:SF0">
    <property type="entry name" value="SET1_ASH2 HISTONE METHYLTRANSFERASE COMPLEX SUBUNIT ASH2"/>
    <property type="match status" value="1"/>
</dbReference>
<proteinExistence type="predicted"/>
<dbReference type="InterPro" id="IPR043136">
    <property type="entry name" value="B30.2/SPRY_sf"/>
</dbReference>
<comment type="caution">
    <text evidence="5">The sequence shown here is derived from an EMBL/GenBank/DDBJ whole genome shotgun (WGS) entry which is preliminary data.</text>
</comment>
<dbReference type="Proteomes" id="UP000789595">
    <property type="component" value="Unassembled WGS sequence"/>
</dbReference>
<gene>
    <name evidence="5" type="ORF">PECAL_5P19160</name>
</gene>
<dbReference type="GO" id="GO:0048188">
    <property type="term" value="C:Set1C/COMPASS complex"/>
    <property type="evidence" value="ECO:0007669"/>
    <property type="project" value="InterPro"/>
</dbReference>
<dbReference type="InterPro" id="IPR001870">
    <property type="entry name" value="B30.2/SPRY"/>
</dbReference>
<evidence type="ECO:0000256" key="1">
    <source>
        <dbReference type="ARBA" id="ARBA00004123"/>
    </source>
</evidence>
<evidence type="ECO:0000256" key="2">
    <source>
        <dbReference type="ARBA" id="ARBA00023242"/>
    </source>
</evidence>
<keyword evidence="2" id="KW-0539">Nucleus</keyword>
<comment type="subcellular location">
    <subcellularLocation>
        <location evidence="1">Nucleus</location>
    </subcellularLocation>
</comment>
<feature type="compositionally biased region" description="Basic and acidic residues" evidence="3">
    <location>
        <begin position="293"/>
        <end position="308"/>
    </location>
</feature>
<dbReference type="EMBL" id="CAKKNE010000005">
    <property type="protein sequence ID" value="CAH0377358.1"/>
    <property type="molecule type" value="Genomic_DNA"/>
</dbReference>
<dbReference type="CDD" id="cd12872">
    <property type="entry name" value="SPRY_Ash2"/>
    <property type="match status" value="1"/>
</dbReference>
<dbReference type="InterPro" id="IPR003877">
    <property type="entry name" value="SPRY_dom"/>
</dbReference>
<dbReference type="PANTHER" id="PTHR10598">
    <property type="entry name" value="SET1/ASH2 HISTONE METHYLTRANSFERASE COMPLEX SUBUNIT ASH2"/>
    <property type="match status" value="1"/>
</dbReference>
<feature type="domain" description="B30.2/SPRY" evidence="4">
    <location>
        <begin position="17"/>
        <end position="215"/>
    </location>
</feature>
<feature type="region of interest" description="Disordered" evidence="3">
    <location>
        <begin position="1"/>
        <end position="43"/>
    </location>
</feature>
<dbReference type="InterPro" id="IPR013320">
    <property type="entry name" value="ConA-like_dom_sf"/>
</dbReference>
<evidence type="ECO:0000313" key="5">
    <source>
        <dbReference type="EMBL" id="CAH0377358.1"/>
    </source>
</evidence>
<dbReference type="InterPro" id="IPR037353">
    <property type="entry name" value="ASH2"/>
</dbReference>
<dbReference type="SMART" id="SM00449">
    <property type="entry name" value="SPRY"/>
    <property type="match status" value="1"/>
</dbReference>
<dbReference type="SUPFAM" id="SSF49899">
    <property type="entry name" value="Concanavalin A-like lectins/glucanases"/>
    <property type="match status" value="1"/>
</dbReference>
<dbReference type="PROSITE" id="PS50188">
    <property type="entry name" value="B302_SPRY"/>
    <property type="match status" value="1"/>
</dbReference>
<dbReference type="Pfam" id="PF00622">
    <property type="entry name" value="SPRY"/>
    <property type="match status" value="1"/>
</dbReference>
<dbReference type="GO" id="GO:0000976">
    <property type="term" value="F:transcription cis-regulatory region binding"/>
    <property type="evidence" value="ECO:0007669"/>
    <property type="project" value="TreeGrafter"/>
</dbReference>
<reference evidence="5" key="1">
    <citation type="submission" date="2021-11" db="EMBL/GenBank/DDBJ databases">
        <authorList>
            <consortium name="Genoscope - CEA"/>
            <person name="William W."/>
        </authorList>
    </citation>
    <scope>NUCLEOTIDE SEQUENCE</scope>
</reference>
<feature type="compositionally biased region" description="Basic residues" evidence="3">
    <location>
        <begin position="14"/>
        <end position="36"/>
    </location>
</feature>
<dbReference type="AlphaFoldDB" id="A0A8J2SXV6"/>
<evidence type="ECO:0000313" key="6">
    <source>
        <dbReference type="Proteomes" id="UP000789595"/>
    </source>
</evidence>